<dbReference type="Gene3D" id="3.80.10.10">
    <property type="entry name" value="Ribonuclease Inhibitor"/>
    <property type="match status" value="1"/>
</dbReference>
<evidence type="ECO:0000256" key="14">
    <source>
        <dbReference type="ARBA" id="ARBA00022989"/>
    </source>
</evidence>
<dbReference type="SMART" id="SM00365">
    <property type="entry name" value="LRR_SD22"/>
    <property type="match status" value="8"/>
</dbReference>
<dbReference type="GO" id="GO:0002224">
    <property type="term" value="P:toll-like receptor signaling pathway"/>
    <property type="evidence" value="ECO:0007669"/>
    <property type="project" value="TreeGrafter"/>
</dbReference>
<sequence>MLSGIWFPKSLPCDVEVFGATVTVDCSDRRLTEIPQGIPINATNLTLTINHIPRVYRTSFAHLKNLMEIDFRCNCVPVKLGPKDNACMSPPQIESGSFAALTRLKSLYLDANQLAEIPRGLPTTLRLLSLEANSISSITRANLSELRNLEALYLGQNCYYRNPCHVSFEIEETAFLDLKNLTILSLKSNNLTYIPPNLSTTLKELYIYNNVIQVIQEHDLIALHNLEILDLSGNCPRCYNAPYPCTPCPKGTIEIHPKAFQSLKQLKILRLHSNSLQRIPSSWFKNTVKLKELDLSQNFLAKEIGDAQFLKLIPSLVELDLSFNFQLQVYSPYLNLSKTFSSLVNLETLRLRGYVFKELKQENLNPLLSLKNLTVLDLGTNFIKVADLKVFKKFPALKFIDLSVNKISPSSGEDNCYRFCPNPRISVEQYHRQILQDMHYFRYDEYGRSCKSKDKEATSYQPLVNQDCLNYGQTLDFSRNNIFFISPSDFQDLGFLRCLNLSGNAVSQTLNGSEFSYLSELKYLDFSNNRIDLLYSTAFKELKLLEVLDLSNNQHYFLAEGVTHVLNFMKNLCYLKKLMMNENEISTSISTGMESQSLKVLEFKGNRLDVLWMEGNARYLSFFKNLTSLEELDISFNSLVSLPRDVFKAMPSELRMLNLSNNKLKTFIWEELPFLQKLRTLDLSNNLLSSVPKQLSNCSLTLQELILRNNRIQRLTKHFLRDAFNLKHLDLSSNKIQIIKKSSFPENVINNLKVLLLHGNPFKCNCDAVWFVWWINQTQVTIPLLATDVTCAGPGAHRGKSVVFLDLYTCELDTSYLILYAVSSSAVLGLMIFAVMSHLYFWDVWYSYHYCTAKLKGYRRLSLPDTCYDAFIAYDNKDPAVNEWVMTELVGKLEDQKARQFNLCLEERDWIPGQPVFVNLSQSIQLSKKTIFVLTNKYMKSGSFKTTFYMAHQRLIDEKIDVIVLIFLEKILQKSRYVRLRKRLCRNSVLEWPNNPRSQPYFWQCLKNAITMNNTLAYNKLLQETV</sequence>
<keyword evidence="23" id="KW-1185">Reference proteome</keyword>
<organism evidence="22 23">
    <name type="scientific">Eudromia elegans</name>
    <name type="common">Elegant crested-tinamou</name>
    <dbReference type="NCBI Taxonomy" id="8805"/>
    <lineage>
        <taxon>Eukaryota</taxon>
        <taxon>Metazoa</taxon>
        <taxon>Chordata</taxon>
        <taxon>Craniata</taxon>
        <taxon>Vertebrata</taxon>
        <taxon>Euteleostomi</taxon>
        <taxon>Archelosauria</taxon>
        <taxon>Archosauria</taxon>
        <taxon>Dinosauria</taxon>
        <taxon>Saurischia</taxon>
        <taxon>Theropoda</taxon>
        <taxon>Coelurosauria</taxon>
        <taxon>Aves</taxon>
        <taxon>Palaeognathae</taxon>
        <taxon>Tinamiformes</taxon>
        <taxon>Tinamidae</taxon>
        <taxon>Eudromia</taxon>
    </lineage>
</organism>
<dbReference type="GO" id="GO:0032755">
    <property type="term" value="P:positive regulation of interleukin-6 production"/>
    <property type="evidence" value="ECO:0007669"/>
    <property type="project" value="TreeGrafter"/>
</dbReference>
<evidence type="ECO:0000256" key="20">
    <source>
        <dbReference type="ARBA" id="ARBA00023329"/>
    </source>
</evidence>
<keyword evidence="7" id="KW-0433">Leucine-rich repeat</keyword>
<evidence type="ECO:0000256" key="3">
    <source>
        <dbReference type="ARBA" id="ARBA00004262"/>
    </source>
</evidence>
<keyword evidence="20" id="KW-0968">Cytoplasmic vesicle</keyword>
<protein>
    <submittedName>
        <fullName evidence="22">TLR7 protein</fullName>
    </submittedName>
</protein>
<feature type="non-terminal residue" evidence="22">
    <location>
        <position position="1"/>
    </location>
</feature>
<dbReference type="GO" id="GO:0005789">
    <property type="term" value="C:endoplasmic reticulum membrane"/>
    <property type="evidence" value="ECO:0007669"/>
    <property type="project" value="UniProtKB-SubCell"/>
</dbReference>
<dbReference type="SUPFAM" id="SSF52200">
    <property type="entry name" value="Toll/Interleukin receptor TIR domain"/>
    <property type="match status" value="1"/>
</dbReference>
<keyword evidence="11" id="KW-0967">Endosome</keyword>
<keyword evidence="14" id="KW-1133">Transmembrane helix</keyword>
<dbReference type="OrthoDB" id="10006997at2759"/>
<evidence type="ECO:0000256" key="17">
    <source>
        <dbReference type="ARBA" id="ARBA00023180"/>
    </source>
</evidence>
<evidence type="ECO:0000313" key="22">
    <source>
        <dbReference type="EMBL" id="NXA39088.1"/>
    </source>
</evidence>
<evidence type="ECO:0000256" key="15">
    <source>
        <dbReference type="ARBA" id="ARBA00023136"/>
    </source>
</evidence>
<evidence type="ECO:0000256" key="1">
    <source>
        <dbReference type="ARBA" id="ARBA00004115"/>
    </source>
</evidence>
<dbReference type="SMART" id="SM00369">
    <property type="entry name" value="LRR_TYP"/>
    <property type="match status" value="11"/>
</dbReference>
<dbReference type="InterPro" id="IPR001611">
    <property type="entry name" value="Leu-rich_rpt"/>
</dbReference>
<keyword evidence="10" id="KW-0677">Repeat</keyword>
<dbReference type="InterPro" id="IPR003591">
    <property type="entry name" value="Leu-rich_rpt_typical-subtyp"/>
</dbReference>
<evidence type="ECO:0000256" key="5">
    <source>
        <dbReference type="ARBA" id="ARBA00009634"/>
    </source>
</evidence>
<evidence type="ECO:0000256" key="19">
    <source>
        <dbReference type="ARBA" id="ARBA00023228"/>
    </source>
</evidence>
<dbReference type="Gene3D" id="3.40.50.10140">
    <property type="entry name" value="Toll/interleukin-1 receptor homology (TIR) domain"/>
    <property type="match status" value="1"/>
</dbReference>
<dbReference type="SMART" id="SM00082">
    <property type="entry name" value="LRRCT"/>
    <property type="match status" value="1"/>
</dbReference>
<dbReference type="AlphaFoldDB" id="A0A7K7VDR9"/>
<dbReference type="InterPro" id="IPR041283">
    <property type="entry name" value="LRR_12"/>
</dbReference>
<keyword evidence="13" id="KW-0391">Immunity</keyword>
<dbReference type="GO" id="GO:0045335">
    <property type="term" value="C:phagocytic vesicle"/>
    <property type="evidence" value="ECO:0007669"/>
    <property type="project" value="UniProtKB-SubCell"/>
</dbReference>
<dbReference type="GO" id="GO:0005886">
    <property type="term" value="C:plasma membrane"/>
    <property type="evidence" value="ECO:0007669"/>
    <property type="project" value="TreeGrafter"/>
</dbReference>
<evidence type="ECO:0000256" key="7">
    <source>
        <dbReference type="ARBA" id="ARBA00022614"/>
    </source>
</evidence>
<feature type="domain" description="TIR" evidence="21">
    <location>
        <begin position="866"/>
        <end position="1010"/>
    </location>
</feature>
<dbReference type="GO" id="GO:0005764">
    <property type="term" value="C:lysosome"/>
    <property type="evidence" value="ECO:0007669"/>
    <property type="project" value="UniProtKB-SubCell"/>
</dbReference>
<keyword evidence="17" id="KW-0325">Glycoprotein</keyword>
<evidence type="ECO:0000256" key="12">
    <source>
        <dbReference type="ARBA" id="ARBA00022824"/>
    </source>
</evidence>
<reference evidence="22 23" key="1">
    <citation type="submission" date="2019-09" db="EMBL/GenBank/DDBJ databases">
        <title>Bird 10,000 Genomes (B10K) Project - Family phase.</title>
        <authorList>
            <person name="Zhang G."/>
        </authorList>
    </citation>
    <scope>NUCLEOTIDE SEQUENCE [LARGE SCALE GENOMIC DNA]</scope>
    <source>
        <strain evidence="22">B10K-LSUMZ-16893</strain>
    </source>
</reference>
<evidence type="ECO:0000259" key="21">
    <source>
        <dbReference type="PROSITE" id="PS50104"/>
    </source>
</evidence>
<evidence type="ECO:0000256" key="6">
    <source>
        <dbReference type="ARBA" id="ARBA00022588"/>
    </source>
</evidence>
<gene>
    <name evidence="22" type="primary">Tlr7</name>
    <name evidence="22" type="ORF">EUDELE_R07889</name>
</gene>
<accession>A0A7K7VDR9</accession>
<evidence type="ECO:0000256" key="10">
    <source>
        <dbReference type="ARBA" id="ARBA00022737"/>
    </source>
</evidence>
<dbReference type="PROSITE" id="PS50104">
    <property type="entry name" value="TIR"/>
    <property type="match status" value="1"/>
</dbReference>
<dbReference type="GO" id="GO:0007249">
    <property type="term" value="P:canonical NF-kappaB signal transduction"/>
    <property type="evidence" value="ECO:0007669"/>
    <property type="project" value="TreeGrafter"/>
</dbReference>
<dbReference type="Pfam" id="PF18837">
    <property type="entry name" value="LRR_12"/>
    <property type="match status" value="1"/>
</dbReference>
<keyword evidence="12" id="KW-0256">Endoplasmic reticulum</keyword>
<dbReference type="SUPFAM" id="SSF52058">
    <property type="entry name" value="L domain-like"/>
    <property type="match status" value="2"/>
</dbReference>
<proteinExistence type="inferred from homology"/>
<dbReference type="FunFam" id="3.40.50.10140:FF:000003">
    <property type="entry name" value="Toll-like receptor 7"/>
    <property type="match status" value="1"/>
</dbReference>
<evidence type="ECO:0000313" key="23">
    <source>
        <dbReference type="Proteomes" id="UP000533954"/>
    </source>
</evidence>
<dbReference type="InterPro" id="IPR000157">
    <property type="entry name" value="TIR_dom"/>
</dbReference>
<dbReference type="FunFam" id="3.80.10.10:FF:000037">
    <property type="entry name" value="Toll-like receptor 7"/>
    <property type="match status" value="1"/>
</dbReference>
<dbReference type="GO" id="GO:0038187">
    <property type="term" value="F:pattern recognition receptor activity"/>
    <property type="evidence" value="ECO:0007669"/>
    <property type="project" value="TreeGrafter"/>
</dbReference>
<keyword evidence="6" id="KW-0399">Innate immunity</keyword>
<evidence type="ECO:0000256" key="2">
    <source>
        <dbReference type="ARBA" id="ARBA00004177"/>
    </source>
</evidence>
<dbReference type="Proteomes" id="UP000533954">
    <property type="component" value="Unassembled WGS sequence"/>
</dbReference>
<evidence type="ECO:0000256" key="13">
    <source>
        <dbReference type="ARBA" id="ARBA00022859"/>
    </source>
</evidence>
<keyword evidence="19" id="KW-0458">Lysosome</keyword>
<keyword evidence="15" id="KW-0472">Membrane</keyword>
<dbReference type="GO" id="GO:0006954">
    <property type="term" value="P:inflammatory response"/>
    <property type="evidence" value="ECO:0007669"/>
    <property type="project" value="UniProtKB-KW"/>
</dbReference>
<dbReference type="PANTHER" id="PTHR47410:SF2">
    <property type="entry name" value="TOLL-LIKE RECEPTOR 7"/>
    <property type="match status" value="1"/>
</dbReference>
<dbReference type="Pfam" id="PF01582">
    <property type="entry name" value="TIR"/>
    <property type="match status" value="1"/>
</dbReference>
<comment type="similarity">
    <text evidence="5">Belongs to the Toll-like receptor family.</text>
</comment>
<feature type="non-terminal residue" evidence="22">
    <location>
        <position position="1026"/>
    </location>
</feature>
<dbReference type="GO" id="GO:1902533">
    <property type="term" value="P:positive regulation of intracellular signal transduction"/>
    <property type="evidence" value="ECO:0007669"/>
    <property type="project" value="UniProtKB-ARBA"/>
</dbReference>
<dbReference type="SMART" id="SM00255">
    <property type="entry name" value="TIR"/>
    <property type="match status" value="1"/>
</dbReference>
<dbReference type="Pfam" id="PF13855">
    <property type="entry name" value="LRR_8"/>
    <property type="match status" value="4"/>
</dbReference>
<evidence type="ECO:0000256" key="18">
    <source>
        <dbReference type="ARBA" id="ARBA00023198"/>
    </source>
</evidence>
<dbReference type="PROSITE" id="PS51450">
    <property type="entry name" value="LRR"/>
    <property type="match status" value="5"/>
</dbReference>
<dbReference type="InterPro" id="IPR035897">
    <property type="entry name" value="Toll_tir_struct_dom_sf"/>
</dbReference>
<keyword evidence="8" id="KW-0812">Transmembrane</keyword>
<dbReference type="InterPro" id="IPR032675">
    <property type="entry name" value="LRR_dom_sf"/>
</dbReference>
<evidence type="ECO:0000256" key="11">
    <source>
        <dbReference type="ARBA" id="ARBA00022753"/>
    </source>
</evidence>
<keyword evidence="18" id="KW-0395">Inflammatory response</keyword>
<dbReference type="SMART" id="SM00364">
    <property type="entry name" value="LRR_BAC"/>
    <property type="match status" value="7"/>
</dbReference>
<evidence type="ECO:0000256" key="9">
    <source>
        <dbReference type="ARBA" id="ARBA00022729"/>
    </source>
</evidence>
<comment type="caution">
    <text evidence="22">The sequence shown here is derived from an EMBL/GenBank/DDBJ whole genome shotgun (WGS) entry which is preliminary data.</text>
</comment>
<comment type="subcellular location">
    <subcellularLocation>
        <location evidence="3">Cytoplasmic vesicle</location>
        <location evidence="3">Phagosome</location>
    </subcellularLocation>
    <subcellularLocation>
        <location evidence="1">Endoplasmic reticulum membrane</location>
        <topology evidence="1">Single-pass type I membrane protein</topology>
    </subcellularLocation>
    <subcellularLocation>
        <location evidence="2">Endosome</location>
    </subcellularLocation>
    <subcellularLocation>
        <location evidence="4">Lysosome</location>
    </subcellularLocation>
</comment>
<dbReference type="GO" id="GO:0051607">
    <property type="term" value="P:defense response to virus"/>
    <property type="evidence" value="ECO:0007669"/>
    <property type="project" value="TreeGrafter"/>
</dbReference>
<dbReference type="EMBL" id="VZSX01000092">
    <property type="protein sequence ID" value="NXA39088.1"/>
    <property type="molecule type" value="Genomic_DNA"/>
</dbReference>
<evidence type="ECO:0000256" key="8">
    <source>
        <dbReference type="ARBA" id="ARBA00022692"/>
    </source>
</evidence>
<dbReference type="GO" id="GO:0045087">
    <property type="term" value="P:innate immune response"/>
    <property type="evidence" value="ECO:0007669"/>
    <property type="project" value="UniProtKB-KW"/>
</dbReference>
<dbReference type="PANTHER" id="PTHR47410">
    <property type="entry name" value="TOLL-LIKE RECEPTOR 7-RELATED"/>
    <property type="match status" value="1"/>
</dbReference>
<dbReference type="GO" id="GO:0034154">
    <property type="term" value="P:toll-like receptor 7 signaling pathway"/>
    <property type="evidence" value="ECO:0007669"/>
    <property type="project" value="TreeGrafter"/>
</dbReference>
<keyword evidence="16" id="KW-0675">Receptor</keyword>
<evidence type="ECO:0000256" key="16">
    <source>
        <dbReference type="ARBA" id="ARBA00023170"/>
    </source>
</evidence>
<name>A0A7K7VDR9_EUDEL</name>
<dbReference type="GO" id="GO:0005768">
    <property type="term" value="C:endosome"/>
    <property type="evidence" value="ECO:0007669"/>
    <property type="project" value="UniProtKB-SubCell"/>
</dbReference>
<evidence type="ECO:0000256" key="4">
    <source>
        <dbReference type="ARBA" id="ARBA00004371"/>
    </source>
</evidence>
<keyword evidence="9" id="KW-0732">Signal</keyword>
<dbReference type="InterPro" id="IPR000483">
    <property type="entry name" value="Cys-rich_flank_reg_C"/>
</dbReference>